<dbReference type="Pfam" id="PF09442">
    <property type="entry name" value="DUF2018"/>
    <property type="match status" value="1"/>
</dbReference>
<gene>
    <name evidence="1" type="ORF">FJR03_04000</name>
</gene>
<sequence length="96" mass="10990">MMKYEALFEDEDNVFGGSPKSKFMDVVFTANNDVVRYDLEQIIQKMAAMELMLEKHVGEDIDRAVEQFAFEYSAECDMKTKSLFVELTGSIVSKSE</sequence>
<reference evidence="1 2" key="1">
    <citation type="submission" date="2019-06" db="EMBL/GenBank/DDBJ databases">
        <title>Sulfurimonas gotlandica sp. nov., a chemoautotrophic and psychrotolerant epsilonproteobacterium isolated from a pelagic redoxcline, and an emended description of the genus Sulfurimonas.</title>
        <authorList>
            <person name="Wang S."/>
            <person name="Jiang L."/>
            <person name="Shao Z."/>
        </authorList>
    </citation>
    <scope>NUCLEOTIDE SEQUENCE [LARGE SCALE GENOMIC DNA]</scope>
    <source>
        <strain evidence="1 2">B2</strain>
    </source>
</reference>
<organism evidence="1 2">
    <name type="scientific">Sulfurimonas marina</name>
    <dbReference type="NCBI Taxonomy" id="2590551"/>
    <lineage>
        <taxon>Bacteria</taxon>
        <taxon>Pseudomonadati</taxon>
        <taxon>Campylobacterota</taxon>
        <taxon>Epsilonproteobacteria</taxon>
        <taxon>Campylobacterales</taxon>
        <taxon>Sulfurimonadaceae</taxon>
        <taxon>Sulfurimonas</taxon>
    </lineage>
</organism>
<accession>A0A7M1AU55</accession>
<protein>
    <submittedName>
        <fullName evidence="1">DUF2018 family protein</fullName>
    </submittedName>
</protein>
<evidence type="ECO:0000313" key="2">
    <source>
        <dbReference type="Proteomes" id="UP000593910"/>
    </source>
</evidence>
<dbReference type="EMBL" id="CP041165">
    <property type="protein sequence ID" value="QOP40947.1"/>
    <property type="molecule type" value="Genomic_DNA"/>
</dbReference>
<dbReference type="SUPFAM" id="SSF158752">
    <property type="entry name" value="HP0242-like"/>
    <property type="match status" value="1"/>
</dbReference>
<dbReference type="Gene3D" id="1.10.3350.10">
    <property type="entry name" value="HP0242-like domain"/>
    <property type="match status" value="1"/>
</dbReference>
<dbReference type="Proteomes" id="UP000593910">
    <property type="component" value="Chromosome"/>
</dbReference>
<dbReference type="KEGG" id="smax:FJR03_04000"/>
<keyword evidence="2" id="KW-1185">Reference proteome</keyword>
<dbReference type="InterPro" id="IPR018563">
    <property type="entry name" value="DUF2018"/>
</dbReference>
<dbReference type="InterPro" id="IPR023126">
    <property type="entry name" value="HP0242-like_sf"/>
</dbReference>
<name>A0A7M1AU55_9BACT</name>
<proteinExistence type="predicted"/>
<dbReference type="AlphaFoldDB" id="A0A7M1AU55"/>
<evidence type="ECO:0000313" key="1">
    <source>
        <dbReference type="EMBL" id="QOP40947.1"/>
    </source>
</evidence>